<dbReference type="SUPFAM" id="SSF46785">
    <property type="entry name" value="Winged helix' DNA-binding domain"/>
    <property type="match status" value="1"/>
</dbReference>
<feature type="domain" description="3H" evidence="2">
    <location>
        <begin position="71"/>
        <end position="166"/>
    </location>
</feature>
<gene>
    <name evidence="4" type="ORF">IAB98_00995</name>
</gene>
<dbReference type="SUPFAM" id="SSF75500">
    <property type="entry name" value="Putative transcriptional regulator TM1602, C-terminal domain"/>
    <property type="match status" value="1"/>
</dbReference>
<organism evidence="4 5">
    <name type="scientific">Candidatus Egerieimonas intestinavium</name>
    <dbReference type="NCBI Taxonomy" id="2840777"/>
    <lineage>
        <taxon>Bacteria</taxon>
        <taxon>Bacillati</taxon>
        <taxon>Bacillota</taxon>
        <taxon>Clostridia</taxon>
        <taxon>Lachnospirales</taxon>
        <taxon>Lachnospiraceae</taxon>
        <taxon>Lachnospiraceae incertae sedis</taxon>
        <taxon>Candidatus Egerieimonas</taxon>
    </lineage>
</organism>
<dbReference type="InterPro" id="IPR004173">
    <property type="entry name" value="3H_domain"/>
</dbReference>
<reference evidence="4" key="2">
    <citation type="journal article" date="2021" name="PeerJ">
        <title>Extensive microbial diversity within the chicken gut microbiome revealed by metagenomics and culture.</title>
        <authorList>
            <person name="Gilroy R."/>
            <person name="Ravi A."/>
            <person name="Getino M."/>
            <person name="Pursley I."/>
            <person name="Horton D.L."/>
            <person name="Alikhan N.F."/>
            <person name="Baker D."/>
            <person name="Gharbi K."/>
            <person name="Hall N."/>
            <person name="Watson M."/>
            <person name="Adriaenssens E.M."/>
            <person name="Foster-Nyarko E."/>
            <person name="Jarju S."/>
            <person name="Secka A."/>
            <person name="Antonio M."/>
            <person name="Oren A."/>
            <person name="Chaudhuri R.R."/>
            <person name="La Ragione R."/>
            <person name="Hildebrand F."/>
            <person name="Pallen M.J."/>
        </authorList>
    </citation>
    <scope>NUCLEOTIDE SEQUENCE</scope>
    <source>
        <strain evidence="4">ChiSxjej1B13-7041</strain>
    </source>
</reference>
<dbReference type="PANTHER" id="PTHR40068:SF1">
    <property type="entry name" value="TRANSCRIPTION REPRESSOR NIAR-RELATED"/>
    <property type="match status" value="1"/>
</dbReference>
<accession>A0A9D1EHP1</accession>
<feature type="binding site" evidence="1">
    <location>
        <position position="141"/>
    </location>
    <ligand>
        <name>Ni(2+)</name>
        <dbReference type="ChEBI" id="CHEBI:49786"/>
    </ligand>
</feature>
<dbReference type="InterPro" id="IPR036388">
    <property type="entry name" value="WH-like_DNA-bd_sf"/>
</dbReference>
<protein>
    <submittedName>
        <fullName evidence="4">Transcription repressor NadR</fullName>
    </submittedName>
</protein>
<dbReference type="PANTHER" id="PTHR40068">
    <property type="entry name" value="TRANSCRIPTION REPRESSOR NIAR-RELATED"/>
    <property type="match status" value="1"/>
</dbReference>
<dbReference type="Pfam" id="PF02829">
    <property type="entry name" value="3H"/>
    <property type="match status" value="1"/>
</dbReference>
<feature type="binding site" evidence="1">
    <location>
        <position position="74"/>
    </location>
    <ligand>
        <name>Ni(2+)</name>
        <dbReference type="ChEBI" id="CHEBI:49786"/>
    </ligand>
</feature>
<proteinExistence type="predicted"/>
<comment type="caution">
    <text evidence="4">The sequence shown here is derived from an EMBL/GenBank/DDBJ whole genome shotgun (WGS) entry which is preliminary data.</text>
</comment>
<dbReference type="AlphaFoldDB" id="A0A9D1EHP1"/>
<evidence type="ECO:0000259" key="3">
    <source>
        <dbReference type="Pfam" id="PF08279"/>
    </source>
</evidence>
<feature type="binding site" evidence="1">
    <location>
        <position position="143"/>
    </location>
    <ligand>
        <name>Ni(2+)</name>
        <dbReference type="ChEBI" id="CHEBI:49786"/>
    </ligand>
</feature>
<reference evidence="4" key="1">
    <citation type="submission" date="2020-10" db="EMBL/GenBank/DDBJ databases">
        <authorList>
            <person name="Gilroy R."/>
        </authorList>
    </citation>
    <scope>NUCLEOTIDE SEQUENCE</scope>
    <source>
        <strain evidence="4">ChiSxjej1B13-7041</strain>
    </source>
</reference>
<dbReference type="Gene3D" id="3.30.1340.20">
    <property type="entry name" value="3H domain"/>
    <property type="match status" value="1"/>
</dbReference>
<dbReference type="Gene3D" id="1.10.10.10">
    <property type="entry name" value="Winged helix-like DNA-binding domain superfamily/Winged helix DNA-binding domain"/>
    <property type="match status" value="1"/>
</dbReference>
<dbReference type="PIRSF" id="PIRSF037847">
    <property type="entry name" value="NiaR"/>
    <property type="match status" value="1"/>
</dbReference>
<keyword evidence="1" id="KW-0533">Nickel</keyword>
<dbReference type="Pfam" id="PF08279">
    <property type="entry name" value="HTH_11"/>
    <property type="match status" value="1"/>
</dbReference>
<dbReference type="EMBL" id="DVHU01000008">
    <property type="protein sequence ID" value="HIR91981.1"/>
    <property type="molecule type" value="Genomic_DNA"/>
</dbReference>
<dbReference type="GO" id="GO:0046872">
    <property type="term" value="F:metal ion binding"/>
    <property type="evidence" value="ECO:0007669"/>
    <property type="project" value="UniProtKB-KW"/>
</dbReference>
<evidence type="ECO:0000313" key="4">
    <source>
        <dbReference type="EMBL" id="HIR91981.1"/>
    </source>
</evidence>
<feature type="binding site" evidence="1">
    <location>
        <position position="82"/>
    </location>
    <ligand>
        <name>Ni(2+)</name>
        <dbReference type="ChEBI" id="CHEBI:49786"/>
    </ligand>
</feature>
<evidence type="ECO:0000256" key="1">
    <source>
        <dbReference type="PIRSR" id="PIRSR037847-1"/>
    </source>
</evidence>
<sequence>MNTEERRSRLLSYIQESPAPVSGARLAEEFQVSRQVIVQDIALLRARNIEILSTTRGYICQKPALRERIFHVYHTDEQIQEELNAVVDCGGIVADVFVEHEIYGHLQAEMMVSSRRKAEEFVEDIRKGKSRPLKNITSGYHYHRVLAESEETLDVVEQELKKRGFLVPPAEKV</sequence>
<dbReference type="InterPro" id="IPR036390">
    <property type="entry name" value="WH_DNA-bd_sf"/>
</dbReference>
<evidence type="ECO:0000313" key="5">
    <source>
        <dbReference type="Proteomes" id="UP000886841"/>
    </source>
</evidence>
<dbReference type="InterPro" id="IPR013196">
    <property type="entry name" value="HTH_11"/>
</dbReference>
<evidence type="ECO:0000259" key="2">
    <source>
        <dbReference type="Pfam" id="PF02829"/>
    </source>
</evidence>
<dbReference type="Proteomes" id="UP000886841">
    <property type="component" value="Unassembled WGS sequence"/>
</dbReference>
<dbReference type="InterPro" id="IPR026043">
    <property type="entry name" value="NadR"/>
</dbReference>
<dbReference type="InterPro" id="IPR035922">
    <property type="entry name" value="3H_dom_sf"/>
</dbReference>
<name>A0A9D1EHP1_9FIRM</name>
<keyword evidence="1" id="KW-0479">Metal-binding</keyword>
<feature type="domain" description="Helix-turn-helix type 11" evidence="3">
    <location>
        <begin position="6"/>
        <end position="59"/>
    </location>
</feature>